<dbReference type="SUPFAM" id="SSF116734">
    <property type="entry name" value="DNA methylase specificity domain"/>
    <property type="match status" value="2"/>
</dbReference>
<keyword evidence="5" id="KW-0378">Hydrolase</keyword>
<evidence type="ECO:0000256" key="2">
    <source>
        <dbReference type="ARBA" id="ARBA00022747"/>
    </source>
</evidence>
<dbReference type="PANTHER" id="PTHR43140:SF1">
    <property type="entry name" value="TYPE I RESTRICTION ENZYME ECOKI SPECIFICITY SUBUNIT"/>
    <property type="match status" value="1"/>
</dbReference>
<accession>A0A2N1PJE1</accession>
<dbReference type="Proteomes" id="UP000233256">
    <property type="component" value="Unassembled WGS sequence"/>
</dbReference>
<dbReference type="Gene3D" id="3.90.220.20">
    <property type="entry name" value="DNA methylase specificity domains"/>
    <property type="match status" value="2"/>
</dbReference>
<dbReference type="PANTHER" id="PTHR43140">
    <property type="entry name" value="TYPE-1 RESTRICTION ENZYME ECOKI SPECIFICITY PROTEIN"/>
    <property type="match status" value="1"/>
</dbReference>
<organism evidence="5 6">
    <name type="scientific">Candidatus Wallbacteria bacterium HGW-Wallbacteria-1</name>
    <dbReference type="NCBI Taxonomy" id="2013854"/>
    <lineage>
        <taxon>Bacteria</taxon>
        <taxon>Candidatus Walliibacteriota</taxon>
    </lineage>
</organism>
<dbReference type="InterPro" id="IPR051212">
    <property type="entry name" value="Type-I_RE_S_subunit"/>
</dbReference>
<dbReference type="InterPro" id="IPR044946">
    <property type="entry name" value="Restrct_endonuc_typeI_TRD_sf"/>
</dbReference>
<gene>
    <name evidence="5" type="ORF">CVV64_18635</name>
</gene>
<dbReference type="AlphaFoldDB" id="A0A2N1PJE1"/>
<keyword evidence="5" id="KW-0255">Endonuclease</keyword>
<name>A0A2N1PJE1_9BACT</name>
<evidence type="ECO:0000256" key="1">
    <source>
        <dbReference type="ARBA" id="ARBA00010923"/>
    </source>
</evidence>
<feature type="domain" description="Type I restriction modification DNA specificity" evidence="4">
    <location>
        <begin position="267"/>
        <end position="443"/>
    </location>
</feature>
<keyword evidence="5" id="KW-0540">Nuclease</keyword>
<evidence type="ECO:0000256" key="3">
    <source>
        <dbReference type="ARBA" id="ARBA00023125"/>
    </source>
</evidence>
<evidence type="ECO:0000313" key="6">
    <source>
        <dbReference type="Proteomes" id="UP000233256"/>
    </source>
</evidence>
<comment type="similarity">
    <text evidence="1">Belongs to the type-I restriction system S methylase family.</text>
</comment>
<protein>
    <submittedName>
        <fullName evidence="5">Restriction endonuclease subunit S</fullName>
    </submittedName>
</protein>
<keyword evidence="2" id="KW-0680">Restriction system</keyword>
<dbReference type="GO" id="GO:0004519">
    <property type="term" value="F:endonuclease activity"/>
    <property type="evidence" value="ECO:0007669"/>
    <property type="project" value="UniProtKB-KW"/>
</dbReference>
<feature type="domain" description="Type I restriction modification DNA specificity" evidence="4">
    <location>
        <begin position="5"/>
        <end position="167"/>
    </location>
</feature>
<evidence type="ECO:0000313" key="5">
    <source>
        <dbReference type="EMBL" id="PKK88468.1"/>
    </source>
</evidence>
<dbReference type="Pfam" id="PF01420">
    <property type="entry name" value="Methylase_S"/>
    <property type="match status" value="2"/>
</dbReference>
<dbReference type="EMBL" id="PGXC01000045">
    <property type="protein sequence ID" value="PKK88468.1"/>
    <property type="molecule type" value="Genomic_DNA"/>
</dbReference>
<keyword evidence="3" id="KW-0238">DNA-binding</keyword>
<reference evidence="5 6" key="1">
    <citation type="journal article" date="2017" name="ISME J.">
        <title>Potential for microbial H2 and metal transformations associated with novel bacteria and archaea in deep terrestrial subsurface sediments.</title>
        <authorList>
            <person name="Hernsdorf A.W."/>
            <person name="Amano Y."/>
            <person name="Miyakawa K."/>
            <person name="Ise K."/>
            <person name="Suzuki Y."/>
            <person name="Anantharaman K."/>
            <person name="Probst A."/>
            <person name="Burstein D."/>
            <person name="Thomas B.C."/>
            <person name="Banfield J.F."/>
        </authorList>
    </citation>
    <scope>NUCLEOTIDE SEQUENCE [LARGE SCALE GENOMIC DNA]</scope>
    <source>
        <strain evidence="5">HGW-Wallbacteria-1</strain>
    </source>
</reference>
<sequence length="500" mass="57883">MSELPKGWVEITLEDFGIPNTKNVEPQKQPYTTYELWSVPAYPDNRPEYVSGKEIASSKQKVLPGDILLCKINPRINRVWRVQKTDDEFEKIASTEWIVLRNIYIHDKYCQYYLRSEKFRNLFCSELSGVGGSLTRARPKIIAKYPFPLPPLGEQKRIVRKIEALKERSDRAKEALGKIPSLIEKFRQSVLASAFRGDLTREWREKNPDVEPASELLERIRKERRQRWEEAELEKMRAKGKEPRDDNWKAKYKEPERVDATGLPELPEGWCWARLEEVAEWITKGTTPNSELMKQIEEIPYIKVYNLTFNGTLDHSITPTFVSRKTHNEILYRSKCYPGDVLMNIVGPPLGKVSLVPANISECNINQAIAVFRPILKINNELLAFYLIKFSQEFEGNFKAKATAGQHNLTLEICRNIPFPVMPQKEQSELLNKIKKLYFNIEKTSTDIQDAFVRLNQSILAKAFRGELVPQDSDDEPASVLLERIREEKGRSEKKGKRGK</sequence>
<dbReference type="GO" id="GO:0009307">
    <property type="term" value="P:DNA restriction-modification system"/>
    <property type="evidence" value="ECO:0007669"/>
    <property type="project" value="UniProtKB-KW"/>
</dbReference>
<dbReference type="GO" id="GO:0003677">
    <property type="term" value="F:DNA binding"/>
    <property type="evidence" value="ECO:0007669"/>
    <property type="project" value="UniProtKB-KW"/>
</dbReference>
<proteinExistence type="inferred from homology"/>
<evidence type="ECO:0000259" key="4">
    <source>
        <dbReference type="Pfam" id="PF01420"/>
    </source>
</evidence>
<dbReference type="InterPro" id="IPR000055">
    <property type="entry name" value="Restrct_endonuc_typeI_TRD"/>
</dbReference>
<comment type="caution">
    <text evidence="5">The sequence shown here is derived from an EMBL/GenBank/DDBJ whole genome shotgun (WGS) entry which is preliminary data.</text>
</comment>